<dbReference type="STRING" id="88036.D8S8Z7"/>
<evidence type="ECO:0000256" key="2">
    <source>
        <dbReference type="ARBA" id="ARBA00022737"/>
    </source>
</evidence>
<dbReference type="SUPFAM" id="SSF50978">
    <property type="entry name" value="WD40 repeat-like"/>
    <property type="match status" value="1"/>
</dbReference>
<evidence type="ECO:0000313" key="5">
    <source>
        <dbReference type="EMBL" id="EFJ19116.1"/>
    </source>
</evidence>
<dbReference type="InParanoid" id="D8S8Z7"/>
<dbReference type="AlphaFoldDB" id="D8S8Z7"/>
<dbReference type="HOGENOM" id="CLU_493830_0_0_1"/>
<accession>D8S8Z7</accession>
<dbReference type="PROSITE" id="PS00678">
    <property type="entry name" value="WD_REPEATS_1"/>
    <property type="match status" value="2"/>
</dbReference>
<dbReference type="InterPro" id="IPR019775">
    <property type="entry name" value="WD40_repeat_CS"/>
</dbReference>
<proteinExistence type="predicted"/>
<dbReference type="Pfam" id="PF00400">
    <property type="entry name" value="WD40"/>
    <property type="match status" value="3"/>
</dbReference>
<feature type="repeat" description="WD" evidence="3">
    <location>
        <begin position="439"/>
        <end position="480"/>
    </location>
</feature>
<organism evidence="6">
    <name type="scientific">Selaginella moellendorffii</name>
    <name type="common">Spikemoss</name>
    <dbReference type="NCBI Taxonomy" id="88036"/>
    <lineage>
        <taxon>Eukaryota</taxon>
        <taxon>Viridiplantae</taxon>
        <taxon>Streptophyta</taxon>
        <taxon>Embryophyta</taxon>
        <taxon>Tracheophyta</taxon>
        <taxon>Lycopodiopsida</taxon>
        <taxon>Selaginellales</taxon>
        <taxon>Selaginellaceae</taxon>
        <taxon>Selaginella</taxon>
    </lineage>
</organism>
<feature type="repeat" description="WD" evidence="3">
    <location>
        <begin position="482"/>
        <end position="522"/>
    </location>
</feature>
<dbReference type="PROSITE" id="PS50082">
    <property type="entry name" value="WD_REPEATS_2"/>
    <property type="match status" value="2"/>
</dbReference>
<evidence type="ECO:0000256" key="3">
    <source>
        <dbReference type="PROSITE-ProRule" id="PRU00221"/>
    </source>
</evidence>
<feature type="compositionally biased region" description="Pro residues" evidence="4">
    <location>
        <begin position="151"/>
        <end position="161"/>
    </location>
</feature>
<dbReference type="PANTHER" id="PTHR19855:SF25">
    <property type="match status" value="1"/>
</dbReference>
<dbReference type="Gramene" id="EFJ19116">
    <property type="protein sequence ID" value="EFJ19116"/>
    <property type="gene ID" value="SELMODRAFT_419447"/>
</dbReference>
<keyword evidence="6" id="KW-1185">Reference proteome</keyword>
<gene>
    <name evidence="5" type="ORF">SELMODRAFT_419447</name>
</gene>
<dbReference type="EMBL" id="GL377607">
    <property type="protein sequence ID" value="EFJ19116.1"/>
    <property type="molecule type" value="Genomic_DNA"/>
</dbReference>
<feature type="compositionally biased region" description="Low complexity" evidence="4">
    <location>
        <begin position="162"/>
        <end position="186"/>
    </location>
</feature>
<dbReference type="InterPro" id="IPR001680">
    <property type="entry name" value="WD40_rpt"/>
</dbReference>
<keyword evidence="2" id="KW-0677">Repeat</keyword>
<dbReference type="PANTHER" id="PTHR19855">
    <property type="entry name" value="WD40 REPEAT PROTEIN 12, 37"/>
    <property type="match status" value="1"/>
</dbReference>
<dbReference type="InterPro" id="IPR036322">
    <property type="entry name" value="WD40_repeat_dom_sf"/>
</dbReference>
<name>D8S8Z7_SELML</name>
<feature type="region of interest" description="Disordered" evidence="4">
    <location>
        <begin position="148"/>
        <end position="186"/>
    </location>
</feature>
<evidence type="ECO:0000313" key="6">
    <source>
        <dbReference type="Proteomes" id="UP000001514"/>
    </source>
</evidence>
<dbReference type="Proteomes" id="UP000001514">
    <property type="component" value="Unassembled WGS sequence"/>
</dbReference>
<dbReference type="eggNOG" id="ENOG502S94G">
    <property type="taxonomic scope" value="Eukaryota"/>
</dbReference>
<dbReference type="SMART" id="SM00320">
    <property type="entry name" value="WD40"/>
    <property type="match status" value="3"/>
</dbReference>
<dbReference type="KEGG" id="smo:SELMODRAFT_419447"/>
<evidence type="ECO:0000256" key="1">
    <source>
        <dbReference type="ARBA" id="ARBA00022574"/>
    </source>
</evidence>
<dbReference type="InterPro" id="IPR015943">
    <property type="entry name" value="WD40/YVTN_repeat-like_dom_sf"/>
</dbReference>
<protein>
    <submittedName>
        <fullName evidence="5">Uncharacterized protein</fullName>
    </submittedName>
</protein>
<reference evidence="5 6" key="1">
    <citation type="journal article" date="2011" name="Science">
        <title>The Selaginella genome identifies genetic changes associated with the evolution of vascular plants.</title>
        <authorList>
            <person name="Banks J.A."/>
            <person name="Nishiyama T."/>
            <person name="Hasebe M."/>
            <person name="Bowman J.L."/>
            <person name="Gribskov M."/>
            <person name="dePamphilis C."/>
            <person name="Albert V.A."/>
            <person name="Aono N."/>
            <person name="Aoyama T."/>
            <person name="Ambrose B.A."/>
            <person name="Ashton N.W."/>
            <person name="Axtell M.J."/>
            <person name="Barker E."/>
            <person name="Barker M.S."/>
            <person name="Bennetzen J.L."/>
            <person name="Bonawitz N.D."/>
            <person name="Chapple C."/>
            <person name="Cheng C."/>
            <person name="Correa L.G."/>
            <person name="Dacre M."/>
            <person name="DeBarry J."/>
            <person name="Dreyer I."/>
            <person name="Elias M."/>
            <person name="Engstrom E.M."/>
            <person name="Estelle M."/>
            <person name="Feng L."/>
            <person name="Finet C."/>
            <person name="Floyd S.K."/>
            <person name="Frommer W.B."/>
            <person name="Fujita T."/>
            <person name="Gramzow L."/>
            <person name="Gutensohn M."/>
            <person name="Harholt J."/>
            <person name="Hattori M."/>
            <person name="Heyl A."/>
            <person name="Hirai T."/>
            <person name="Hiwatashi Y."/>
            <person name="Ishikawa M."/>
            <person name="Iwata M."/>
            <person name="Karol K.G."/>
            <person name="Koehler B."/>
            <person name="Kolukisaoglu U."/>
            <person name="Kubo M."/>
            <person name="Kurata T."/>
            <person name="Lalonde S."/>
            <person name="Li K."/>
            <person name="Li Y."/>
            <person name="Litt A."/>
            <person name="Lyons E."/>
            <person name="Manning G."/>
            <person name="Maruyama T."/>
            <person name="Michael T.P."/>
            <person name="Mikami K."/>
            <person name="Miyazaki S."/>
            <person name="Morinaga S."/>
            <person name="Murata T."/>
            <person name="Mueller-Roeber B."/>
            <person name="Nelson D.R."/>
            <person name="Obara M."/>
            <person name="Oguri Y."/>
            <person name="Olmstead R.G."/>
            <person name="Onodera N."/>
            <person name="Petersen B.L."/>
            <person name="Pils B."/>
            <person name="Prigge M."/>
            <person name="Rensing S.A."/>
            <person name="Riano-Pachon D.M."/>
            <person name="Roberts A.W."/>
            <person name="Sato Y."/>
            <person name="Scheller H.V."/>
            <person name="Schulz B."/>
            <person name="Schulz C."/>
            <person name="Shakirov E.V."/>
            <person name="Shibagaki N."/>
            <person name="Shinohara N."/>
            <person name="Shippen D.E."/>
            <person name="Soerensen I."/>
            <person name="Sotooka R."/>
            <person name="Sugimoto N."/>
            <person name="Sugita M."/>
            <person name="Sumikawa N."/>
            <person name="Tanurdzic M."/>
            <person name="Theissen G."/>
            <person name="Ulvskov P."/>
            <person name="Wakazuki S."/>
            <person name="Weng J.K."/>
            <person name="Willats W.W."/>
            <person name="Wipf D."/>
            <person name="Wolf P.G."/>
            <person name="Yang L."/>
            <person name="Zimmer A.D."/>
            <person name="Zhu Q."/>
            <person name="Mitros T."/>
            <person name="Hellsten U."/>
            <person name="Loque D."/>
            <person name="Otillar R."/>
            <person name="Salamov A."/>
            <person name="Schmutz J."/>
            <person name="Shapiro H."/>
            <person name="Lindquist E."/>
            <person name="Lucas S."/>
            <person name="Rokhsar D."/>
            <person name="Grigoriev I.V."/>
        </authorList>
    </citation>
    <scope>NUCLEOTIDE SEQUENCE [LARGE SCALE GENOMIC DNA]</scope>
</reference>
<keyword evidence="1 3" id="KW-0853">WD repeat</keyword>
<dbReference type="Gene3D" id="2.130.10.10">
    <property type="entry name" value="YVTN repeat-like/Quinoprotein amine dehydrogenase"/>
    <property type="match status" value="1"/>
</dbReference>
<evidence type="ECO:0000256" key="4">
    <source>
        <dbReference type="SAM" id="MobiDB-lite"/>
    </source>
</evidence>
<sequence length="610" mass="65325">MSLIENAQCRILFSHEHGISIRRVASFQEQDFGLSRQRCIIFLLLQSLCGSSGRAVLLMGLVHISEEKRKAVVDLDNVELQRVASILHSVVSKLGDDSPVELARLWSLAAKCHKPTLTVNVVTPSAAALKQRLAIQRQNLEPNLSIAPALQPIPAPPPPPSASSSLFFTTTTNSATDAPSPSPPLAVASRGFGQSLEEAFAGLGRLKDPEKENENAVSPVLEAPQVGGGLQENEPKLEGSCFGACKLRRLSVEMSPWKGCLATPSSEHNNSAISALLYCPVLEAFSGDWEQKGWLFSASHNLLNLWVCSRKPVGHPLELTHSQNTATVVDAMDVDMGVKVIMSVGSPRPGRPFRVALHSLQTKNLFEPLGTIQIPERTSPEFLKQIYAGSSRMVHVSSLQPFKGPLKTALAVGLGGDVLVYELAAASTVEAIVAPRASWRAHDTAISCMHPSAFCCSIITGACDGSIKLWDLRSKPTLPSRQCGHQKQVTGLAVLDTTTLCSSGTDGSIHFWDLRSTNRAFASVIPDGKPVLNMASASSSPSLIAFTTRQSLYCLEFCGPEGMTTMLSPLRPLPPVGPCTAVKWNTNSKHVYAAGVDGTISVFKNASSSS</sequence>